<sequence length="181" mass="20760">MDERMLCDESEEVFTSTVLRYALLFNVLCGLIAIPLVLLVIKATYQHNLVHYNVKWILIFHLLCLVAHDVFRIINHGWDITLFLTRSPSDCNLYSTARCLVVRIPINLTMYLAFSGTFMLSIERCIATYKLSTYGKNVIVGPVIVVIQALKKEISPKRCPVDKSVYQPRVELNTHNSKKRT</sequence>
<keyword evidence="2 5" id="KW-0812">Transmembrane</keyword>
<evidence type="ECO:0000256" key="2">
    <source>
        <dbReference type="ARBA" id="ARBA00022692"/>
    </source>
</evidence>
<dbReference type="AlphaFoldDB" id="A0A3P8BKP8"/>
<evidence type="ECO:0000313" key="8">
    <source>
        <dbReference type="WBParaSite" id="HPBE_0001646401-mRNA-1"/>
    </source>
</evidence>
<reference evidence="8" key="2">
    <citation type="submission" date="2019-09" db="UniProtKB">
        <authorList>
            <consortium name="WormBaseParasite"/>
        </authorList>
    </citation>
    <scope>IDENTIFICATION</scope>
</reference>
<dbReference type="InterPro" id="IPR053286">
    <property type="entry name" value="Nematode_rcpt-like_srab"/>
</dbReference>
<evidence type="ECO:0000256" key="5">
    <source>
        <dbReference type="SAM" id="Phobius"/>
    </source>
</evidence>
<evidence type="ECO:0000256" key="1">
    <source>
        <dbReference type="ARBA" id="ARBA00004141"/>
    </source>
</evidence>
<keyword evidence="4 5" id="KW-0472">Membrane</keyword>
<gene>
    <name evidence="6" type="ORF">HPBE_LOCUS16463</name>
</gene>
<feature type="transmembrane region" description="Helical" evidence="5">
    <location>
        <begin position="53"/>
        <end position="74"/>
    </location>
</feature>
<dbReference type="Proteomes" id="UP000050761">
    <property type="component" value="Unassembled WGS sequence"/>
</dbReference>
<proteinExistence type="predicted"/>
<protein>
    <submittedName>
        <fullName evidence="8">G_PROTEIN_RECEP_F1_2 domain-containing protein</fullName>
    </submittedName>
</protein>
<dbReference type="PANTHER" id="PTHR46561:SF11">
    <property type="entry name" value="SERPENTINE RECEPTOR CLASS ALPHA_BETA-14"/>
    <property type="match status" value="1"/>
</dbReference>
<dbReference type="PANTHER" id="PTHR46561">
    <property type="entry name" value="SERPENTINE RECEPTOR, CLASS AB (CLASS A-LIKE)-RELATED"/>
    <property type="match status" value="1"/>
</dbReference>
<dbReference type="WBParaSite" id="HPBE_0001646401-mRNA-1">
    <property type="protein sequence ID" value="HPBE_0001646401-mRNA-1"/>
    <property type="gene ID" value="HPBE_0001646401"/>
</dbReference>
<dbReference type="OrthoDB" id="5809673at2759"/>
<dbReference type="InterPro" id="IPR019408">
    <property type="entry name" value="7TM_GPCR_serpentine_rcpt_Srab"/>
</dbReference>
<evidence type="ECO:0000313" key="7">
    <source>
        <dbReference type="Proteomes" id="UP000050761"/>
    </source>
</evidence>
<feature type="transmembrane region" description="Helical" evidence="5">
    <location>
        <begin position="20"/>
        <end position="41"/>
    </location>
</feature>
<evidence type="ECO:0000256" key="3">
    <source>
        <dbReference type="ARBA" id="ARBA00022989"/>
    </source>
</evidence>
<reference evidence="6 7" key="1">
    <citation type="submission" date="2018-11" db="EMBL/GenBank/DDBJ databases">
        <authorList>
            <consortium name="Pathogen Informatics"/>
        </authorList>
    </citation>
    <scope>NUCLEOTIDE SEQUENCE [LARGE SCALE GENOMIC DNA]</scope>
</reference>
<dbReference type="GO" id="GO:0016020">
    <property type="term" value="C:membrane"/>
    <property type="evidence" value="ECO:0007669"/>
    <property type="project" value="UniProtKB-SubCell"/>
</dbReference>
<keyword evidence="7" id="KW-1185">Reference proteome</keyword>
<dbReference type="Pfam" id="PF10292">
    <property type="entry name" value="7TM_GPCR_Srab"/>
    <property type="match status" value="1"/>
</dbReference>
<comment type="subcellular location">
    <subcellularLocation>
        <location evidence="1">Membrane</location>
        <topology evidence="1">Multi-pass membrane protein</topology>
    </subcellularLocation>
</comment>
<feature type="transmembrane region" description="Helical" evidence="5">
    <location>
        <begin position="94"/>
        <end position="114"/>
    </location>
</feature>
<name>A0A3P8BKP8_HELPZ</name>
<keyword evidence="3 5" id="KW-1133">Transmembrane helix</keyword>
<accession>A0A3P8BKP8</accession>
<evidence type="ECO:0000313" key="6">
    <source>
        <dbReference type="EMBL" id="VDP06024.1"/>
    </source>
</evidence>
<organism evidence="6">
    <name type="scientific">Heligmosomoides polygyrus</name>
    <name type="common">Parasitic roundworm</name>
    <dbReference type="NCBI Taxonomy" id="6339"/>
    <lineage>
        <taxon>Eukaryota</taxon>
        <taxon>Metazoa</taxon>
        <taxon>Ecdysozoa</taxon>
        <taxon>Nematoda</taxon>
        <taxon>Chromadorea</taxon>
        <taxon>Rhabditida</taxon>
        <taxon>Rhabditina</taxon>
        <taxon>Rhabditomorpha</taxon>
        <taxon>Strongyloidea</taxon>
        <taxon>Heligmosomidae</taxon>
        <taxon>Heligmosomoides</taxon>
    </lineage>
</organism>
<dbReference type="EMBL" id="UZAH01029432">
    <property type="protein sequence ID" value="VDP06024.1"/>
    <property type="molecule type" value="Genomic_DNA"/>
</dbReference>
<evidence type="ECO:0000256" key="4">
    <source>
        <dbReference type="ARBA" id="ARBA00023136"/>
    </source>
</evidence>